<evidence type="ECO:0000256" key="5">
    <source>
        <dbReference type="SAM" id="SignalP"/>
    </source>
</evidence>
<comment type="similarity">
    <text evidence="2">Belongs to the bacterial solute-binding protein 8 family.</text>
</comment>
<dbReference type="RefSeq" id="WP_190921390.1">
    <property type="nucleotide sequence ID" value="NZ_JACXIZ010000060.1"/>
</dbReference>
<dbReference type="Proteomes" id="UP000621560">
    <property type="component" value="Unassembled WGS sequence"/>
</dbReference>
<accession>A0A927GUF2</accession>
<dbReference type="EMBL" id="JACXIZ010000060">
    <property type="protein sequence ID" value="MBD2848296.1"/>
    <property type="molecule type" value="Genomic_DNA"/>
</dbReference>
<dbReference type="PANTHER" id="PTHR30532:SF26">
    <property type="entry name" value="IRON(3+)-HYDROXAMATE-BINDING PROTEIN FHUD"/>
    <property type="match status" value="1"/>
</dbReference>
<name>A0A927GUF2_9BACL</name>
<dbReference type="GO" id="GO:1901678">
    <property type="term" value="P:iron coordination entity transport"/>
    <property type="evidence" value="ECO:0007669"/>
    <property type="project" value="UniProtKB-ARBA"/>
</dbReference>
<dbReference type="SUPFAM" id="SSF53807">
    <property type="entry name" value="Helical backbone' metal receptor"/>
    <property type="match status" value="1"/>
</dbReference>
<dbReference type="InterPro" id="IPR002491">
    <property type="entry name" value="ABC_transptr_periplasmic_BD"/>
</dbReference>
<keyword evidence="8" id="KW-1185">Reference proteome</keyword>
<organism evidence="7 8">
    <name type="scientific">Paenibacillus sabuli</name>
    <dbReference type="NCBI Taxonomy" id="2772509"/>
    <lineage>
        <taxon>Bacteria</taxon>
        <taxon>Bacillati</taxon>
        <taxon>Bacillota</taxon>
        <taxon>Bacilli</taxon>
        <taxon>Bacillales</taxon>
        <taxon>Paenibacillaceae</taxon>
        <taxon>Paenibacillus</taxon>
    </lineage>
</organism>
<dbReference type="AlphaFoldDB" id="A0A927GUF2"/>
<comment type="caution">
    <text evidence="7">The sequence shown here is derived from an EMBL/GenBank/DDBJ whole genome shotgun (WGS) entry which is preliminary data.</text>
</comment>
<feature type="domain" description="Fe/B12 periplasmic-binding" evidence="6">
    <location>
        <begin position="78"/>
        <end position="330"/>
    </location>
</feature>
<proteinExistence type="inferred from homology"/>
<dbReference type="PANTHER" id="PTHR30532">
    <property type="entry name" value="IRON III DICITRATE-BINDING PERIPLASMIC PROTEIN"/>
    <property type="match status" value="1"/>
</dbReference>
<feature type="signal peptide" evidence="5">
    <location>
        <begin position="1"/>
        <end position="22"/>
    </location>
</feature>
<evidence type="ECO:0000256" key="3">
    <source>
        <dbReference type="ARBA" id="ARBA00022448"/>
    </source>
</evidence>
<evidence type="ECO:0000259" key="6">
    <source>
        <dbReference type="PROSITE" id="PS50983"/>
    </source>
</evidence>
<evidence type="ECO:0000256" key="2">
    <source>
        <dbReference type="ARBA" id="ARBA00008814"/>
    </source>
</evidence>
<evidence type="ECO:0000256" key="1">
    <source>
        <dbReference type="ARBA" id="ARBA00004196"/>
    </source>
</evidence>
<dbReference type="PROSITE" id="PS50983">
    <property type="entry name" value="FE_B12_PBP"/>
    <property type="match status" value="1"/>
</dbReference>
<sequence length="330" mass="36901">MIHALYHRLRLTFVLLALLLIAAGCSHVDSDGLSRSTIDTAPVEPATRAGNNDEPVSQLRIFTDSTGREVEVPVDPQRIIALEYTGYLHVLGVKPIATAPRFFKSPFLELMDGVENIGYPADLEKMLALEPELIIAADYLTPEQVESYSKIAPVVLLKWVETDNLNRLEAVAELLDRHKQADAWLASYQQLVQDTRDSLADTIAPGETASIFYAWGTSVNLLAPQVISTLYADIGFEPSEKMKARMEANPEFAAETISREIIGEYAADRMFIIAEGALGEELIEELKHSVLQTLPAFKEDRVYALDPNWYSFEPVLMEWQLRDIVKVLKP</sequence>
<evidence type="ECO:0000313" key="8">
    <source>
        <dbReference type="Proteomes" id="UP000621560"/>
    </source>
</evidence>
<keyword evidence="4 5" id="KW-0732">Signal</keyword>
<gene>
    <name evidence="7" type="ORF">IDH44_24130</name>
</gene>
<dbReference type="GO" id="GO:0030288">
    <property type="term" value="C:outer membrane-bounded periplasmic space"/>
    <property type="evidence" value="ECO:0007669"/>
    <property type="project" value="TreeGrafter"/>
</dbReference>
<reference evidence="7" key="1">
    <citation type="submission" date="2020-09" db="EMBL/GenBank/DDBJ databases">
        <title>A novel bacterium of genus Paenibacillus, isolated from South China Sea.</title>
        <authorList>
            <person name="Huang H."/>
            <person name="Mo K."/>
            <person name="Hu Y."/>
        </authorList>
    </citation>
    <scope>NUCLEOTIDE SEQUENCE</scope>
    <source>
        <strain evidence="7">IB182496</strain>
    </source>
</reference>
<evidence type="ECO:0000256" key="4">
    <source>
        <dbReference type="ARBA" id="ARBA00022729"/>
    </source>
</evidence>
<feature type="chain" id="PRO_5038821178" evidence="5">
    <location>
        <begin position="23"/>
        <end position="330"/>
    </location>
</feature>
<dbReference type="Pfam" id="PF01497">
    <property type="entry name" value="Peripla_BP_2"/>
    <property type="match status" value="1"/>
</dbReference>
<protein>
    <submittedName>
        <fullName evidence="7">ABC transporter substrate-binding protein</fullName>
    </submittedName>
</protein>
<keyword evidence="3" id="KW-0813">Transport</keyword>
<comment type="subcellular location">
    <subcellularLocation>
        <location evidence="1">Cell envelope</location>
    </subcellularLocation>
</comment>
<dbReference type="Gene3D" id="3.40.50.1980">
    <property type="entry name" value="Nitrogenase molybdenum iron protein domain"/>
    <property type="match status" value="2"/>
</dbReference>
<evidence type="ECO:0000313" key="7">
    <source>
        <dbReference type="EMBL" id="MBD2848296.1"/>
    </source>
</evidence>
<dbReference type="InterPro" id="IPR051313">
    <property type="entry name" value="Bact_iron-sidero_bind"/>
</dbReference>